<dbReference type="OrthoDB" id="783906at2759"/>
<sequence length="127" mass="14422">MGNRHIIKGWGNCKNVTLQLQGLTIQNISYLCIMRSSSVPKNVHELRLFLGLTSYYHRFVIRYSLIVAPTIKLLMKEPFCWNQDGQSAFDHLREAMSTTPVLSLPDFSKIFIIEIDASNYGIGAALM</sequence>
<dbReference type="PANTHER" id="PTHR37984">
    <property type="entry name" value="PROTEIN CBG26694"/>
    <property type="match status" value="1"/>
</dbReference>
<protein>
    <recommendedName>
        <fullName evidence="2">Reverse transcriptase/retrotransposon-derived protein RNase H-like domain-containing protein</fullName>
    </recommendedName>
</protein>
<reference evidence="3" key="1">
    <citation type="submission" date="2019-12" db="EMBL/GenBank/DDBJ databases">
        <authorList>
            <person name="Scholz U."/>
            <person name="Mascher M."/>
            <person name="Fiebig A."/>
        </authorList>
    </citation>
    <scope>NUCLEOTIDE SEQUENCE</scope>
</reference>
<dbReference type="PANTHER" id="PTHR37984:SF5">
    <property type="entry name" value="PROTEIN NYNRIN-LIKE"/>
    <property type="match status" value="1"/>
</dbReference>
<feature type="domain" description="Reverse transcriptase/retrotransposon-derived protein RNase H-like" evidence="2">
    <location>
        <begin position="81"/>
        <end position="127"/>
    </location>
</feature>
<dbReference type="InterPro" id="IPR043502">
    <property type="entry name" value="DNA/RNA_pol_sf"/>
</dbReference>
<dbReference type="SUPFAM" id="SSF56672">
    <property type="entry name" value="DNA/RNA polymerases"/>
    <property type="match status" value="1"/>
</dbReference>
<dbReference type="GO" id="GO:0003824">
    <property type="term" value="F:catalytic activity"/>
    <property type="evidence" value="ECO:0007669"/>
    <property type="project" value="UniProtKB-KW"/>
</dbReference>
<dbReference type="EMBL" id="LR746274">
    <property type="protein sequence ID" value="CAA7405090.1"/>
    <property type="molecule type" value="Genomic_DNA"/>
</dbReference>
<evidence type="ECO:0000256" key="1">
    <source>
        <dbReference type="ARBA" id="ARBA00023268"/>
    </source>
</evidence>
<dbReference type="InterPro" id="IPR043128">
    <property type="entry name" value="Rev_trsase/Diguanyl_cyclase"/>
</dbReference>
<name>A0A7I8JDQ7_SPIIN</name>
<accession>A0A7I8JDQ7</accession>
<keyword evidence="1" id="KW-0511">Multifunctional enzyme</keyword>
<evidence type="ECO:0000313" key="5">
    <source>
        <dbReference type="Proteomes" id="UP000663760"/>
    </source>
</evidence>
<evidence type="ECO:0000313" key="4">
    <source>
        <dbReference type="EMBL" id="CAA7405090.1"/>
    </source>
</evidence>
<dbReference type="InterPro" id="IPR050951">
    <property type="entry name" value="Retrovirus_Pol_polyprotein"/>
</dbReference>
<dbReference type="EMBL" id="LR743598">
    <property type="protein sequence ID" value="CAA2629011.1"/>
    <property type="molecule type" value="Genomic_DNA"/>
</dbReference>
<dbReference type="FunFam" id="3.30.70.270:FF:000020">
    <property type="entry name" value="Transposon Tf2-6 polyprotein-like Protein"/>
    <property type="match status" value="1"/>
</dbReference>
<proteinExistence type="predicted"/>
<evidence type="ECO:0000259" key="2">
    <source>
        <dbReference type="Pfam" id="PF17919"/>
    </source>
</evidence>
<dbReference type="Proteomes" id="UP000663760">
    <property type="component" value="Chromosome 11"/>
</dbReference>
<dbReference type="InterPro" id="IPR041577">
    <property type="entry name" value="RT_RNaseH_2"/>
</dbReference>
<gene>
    <name evidence="3" type="ORF">SI7747_11014651</name>
    <name evidence="4" type="ORF">SI8410_11015768</name>
</gene>
<keyword evidence="5" id="KW-1185">Reference proteome</keyword>
<organism evidence="3">
    <name type="scientific">Spirodela intermedia</name>
    <name type="common">Intermediate duckweed</name>
    <dbReference type="NCBI Taxonomy" id="51605"/>
    <lineage>
        <taxon>Eukaryota</taxon>
        <taxon>Viridiplantae</taxon>
        <taxon>Streptophyta</taxon>
        <taxon>Embryophyta</taxon>
        <taxon>Tracheophyta</taxon>
        <taxon>Spermatophyta</taxon>
        <taxon>Magnoliopsida</taxon>
        <taxon>Liliopsida</taxon>
        <taxon>Araceae</taxon>
        <taxon>Lemnoideae</taxon>
        <taxon>Spirodela</taxon>
    </lineage>
</organism>
<dbReference type="Gene3D" id="3.30.70.270">
    <property type="match status" value="1"/>
</dbReference>
<evidence type="ECO:0000313" key="3">
    <source>
        <dbReference type="EMBL" id="CAA2629011.1"/>
    </source>
</evidence>
<dbReference type="Pfam" id="PF17919">
    <property type="entry name" value="RT_RNaseH_2"/>
    <property type="match status" value="1"/>
</dbReference>
<dbReference type="AlphaFoldDB" id="A0A7I8JDQ7"/>